<dbReference type="InterPro" id="IPR017438">
    <property type="entry name" value="ATP-NAD_kinase_N"/>
</dbReference>
<dbReference type="Pfam" id="PF19279">
    <property type="entry name" value="YegS_C"/>
    <property type="match status" value="1"/>
</dbReference>
<evidence type="ECO:0000259" key="5">
    <source>
        <dbReference type="PROSITE" id="PS50146"/>
    </source>
</evidence>
<accession>A0ABX7UPX9</accession>
<dbReference type="Pfam" id="PF00781">
    <property type="entry name" value="DAGK_cat"/>
    <property type="match status" value="1"/>
</dbReference>
<name>A0ABX7UPX9_9SPHI</name>
<protein>
    <submittedName>
        <fullName evidence="6">NAD(+)/NADH kinase</fullName>
    </submittedName>
</protein>
<sequence length="285" mass="31953">MKILFIINPGSGCTDTDWHLIIKNFFKTSDHAIELFQLTVPCLPESVQEKIKSYLPDKVVAVGGDGTVKMVAQYLQETKIPLGIIPAGSANGLAKELMIPEDPIQALDVIVTGGTKRVHLVKINDHLCIHLSDIGFNAYMIKKFDTGNDRGMWGYVKASWKVFWNKPTVRVTIQTDSTSIKRYAAMIVIANATRYGTGALINPIGRLDDEVFEVIILKRISIAEIFKMMITHTPYDYRKTEILQTKTLFIQTEKTAHFQVDGEYLGVLNEIRAYILPNALTVIIP</sequence>
<dbReference type="SMART" id="SM00046">
    <property type="entry name" value="DAGKc"/>
    <property type="match status" value="1"/>
</dbReference>
<keyword evidence="7" id="KW-1185">Reference proteome</keyword>
<feature type="domain" description="DAGKc" evidence="5">
    <location>
        <begin position="1"/>
        <end position="127"/>
    </location>
</feature>
<dbReference type="Gene3D" id="2.60.200.40">
    <property type="match status" value="1"/>
</dbReference>
<evidence type="ECO:0000313" key="6">
    <source>
        <dbReference type="EMBL" id="QTE53795.1"/>
    </source>
</evidence>
<reference evidence="6 7" key="1">
    <citation type="submission" date="2021-03" db="EMBL/GenBank/DDBJ databases">
        <title>Mucilaginibacter strains isolated from gold and copper mining confer multi heavy-metal resistance.</title>
        <authorList>
            <person name="Li Y."/>
        </authorList>
    </citation>
    <scope>NUCLEOTIDE SEQUENCE [LARGE SCALE GENOMIC DNA]</scope>
    <source>
        <strain evidence="6 7">P2-4</strain>
    </source>
</reference>
<dbReference type="InterPro" id="IPR016064">
    <property type="entry name" value="NAD/diacylglycerol_kinase_sf"/>
</dbReference>
<evidence type="ECO:0000313" key="7">
    <source>
        <dbReference type="Proteomes" id="UP000663940"/>
    </source>
</evidence>
<dbReference type="GO" id="GO:0016301">
    <property type="term" value="F:kinase activity"/>
    <property type="evidence" value="ECO:0007669"/>
    <property type="project" value="UniProtKB-KW"/>
</dbReference>
<dbReference type="PANTHER" id="PTHR12358:SF106">
    <property type="entry name" value="LIPID KINASE YEGS"/>
    <property type="match status" value="1"/>
</dbReference>
<dbReference type="Gene3D" id="3.40.50.10330">
    <property type="entry name" value="Probable inorganic polyphosphate/atp-NAD kinase, domain 1"/>
    <property type="match status" value="1"/>
</dbReference>
<dbReference type="PROSITE" id="PS50146">
    <property type="entry name" value="DAGK"/>
    <property type="match status" value="1"/>
</dbReference>
<proteinExistence type="predicted"/>
<dbReference type="InterPro" id="IPR045540">
    <property type="entry name" value="YegS/DAGK_C"/>
</dbReference>
<dbReference type="PANTHER" id="PTHR12358">
    <property type="entry name" value="SPHINGOSINE KINASE"/>
    <property type="match status" value="1"/>
</dbReference>
<evidence type="ECO:0000256" key="4">
    <source>
        <dbReference type="ARBA" id="ARBA00022840"/>
    </source>
</evidence>
<evidence type="ECO:0000256" key="2">
    <source>
        <dbReference type="ARBA" id="ARBA00022741"/>
    </source>
</evidence>
<dbReference type="InterPro" id="IPR001206">
    <property type="entry name" value="Diacylglycerol_kinase_cat_dom"/>
</dbReference>
<dbReference type="SUPFAM" id="SSF111331">
    <property type="entry name" value="NAD kinase/diacylglycerol kinase-like"/>
    <property type="match status" value="1"/>
</dbReference>
<keyword evidence="4" id="KW-0067">ATP-binding</keyword>
<keyword evidence="3 6" id="KW-0418">Kinase</keyword>
<keyword evidence="2" id="KW-0547">Nucleotide-binding</keyword>
<evidence type="ECO:0000256" key="1">
    <source>
        <dbReference type="ARBA" id="ARBA00022679"/>
    </source>
</evidence>
<gene>
    <name evidence="6" type="ORF">J3L21_33450</name>
</gene>
<evidence type="ECO:0000256" key="3">
    <source>
        <dbReference type="ARBA" id="ARBA00022777"/>
    </source>
</evidence>
<dbReference type="Proteomes" id="UP000663940">
    <property type="component" value="Chromosome"/>
</dbReference>
<dbReference type="EMBL" id="CP071880">
    <property type="protein sequence ID" value="QTE53795.1"/>
    <property type="molecule type" value="Genomic_DNA"/>
</dbReference>
<organism evidence="6 7">
    <name type="scientific">Mucilaginibacter rubeus</name>
    <dbReference type="NCBI Taxonomy" id="2027860"/>
    <lineage>
        <taxon>Bacteria</taxon>
        <taxon>Pseudomonadati</taxon>
        <taxon>Bacteroidota</taxon>
        <taxon>Sphingobacteriia</taxon>
        <taxon>Sphingobacteriales</taxon>
        <taxon>Sphingobacteriaceae</taxon>
        <taxon>Mucilaginibacter</taxon>
    </lineage>
</organism>
<keyword evidence="1" id="KW-0808">Transferase</keyword>
<dbReference type="InterPro" id="IPR050187">
    <property type="entry name" value="Lipid_Phosphate_FormReg"/>
</dbReference>